<dbReference type="PRINTS" id="PR00420">
    <property type="entry name" value="RNGMNOXGNASE"/>
</dbReference>
<dbReference type="InterPro" id="IPR051704">
    <property type="entry name" value="FAD_aromatic-hydroxylase"/>
</dbReference>
<dbReference type="Pfam" id="PF01494">
    <property type="entry name" value="FAD_binding_3"/>
    <property type="match status" value="1"/>
</dbReference>
<evidence type="ECO:0000313" key="3">
    <source>
        <dbReference type="EMBL" id="KAB8188760.1"/>
    </source>
</evidence>
<keyword evidence="4" id="KW-1185">Reference proteome</keyword>
<dbReference type="EMBL" id="VDLX02000023">
    <property type="protein sequence ID" value="KAB8188760.1"/>
    <property type="molecule type" value="Genomic_DNA"/>
</dbReference>
<dbReference type="RefSeq" id="WP_139636557.1">
    <property type="nucleotide sequence ID" value="NZ_VDLX02000023.1"/>
</dbReference>
<accession>A0A5C4VG41</accession>
<sequence length="362" mass="39428">MKALISGASVGGPVLAYWLGRHGFETTLVERAPAPRRGGQAIDIRGAALDVVARMGVIDEIRALRTTMRGMSMVDRDGNEVMRSEEGTISGGRFDSPDIEIMRDDLTAVLAGASGARYVYGDSIASLDQDAGGVDVTFESGGRARYDYVFGADGLHSNVRNLVFGPEQPLLTHLGTYLSIFTADNFLGLDHWQTWFSDGAAGGAVYSDRDTDVMRVNLGFGAEPIDYDHRDIDQQKRLVEEHCSGMGWEVARLIEAMWKADDFYFDAMAQVKMEHWTRGRVALVGDAGYCASPLSGQGTSLALVGAYVLAQELGRDPEAAFDRYEQRMRPFIERNQALAVENPGRGASPESVQRAATSITLD</sequence>
<name>A0A5C4VG41_9ACTN</name>
<feature type="domain" description="FAD-binding" evidence="2">
    <location>
        <begin position="2"/>
        <end position="334"/>
    </location>
</feature>
<dbReference type="PANTHER" id="PTHR46865:SF2">
    <property type="entry name" value="MONOOXYGENASE"/>
    <property type="match status" value="1"/>
</dbReference>
<dbReference type="OrthoDB" id="3356051at2"/>
<dbReference type="SUPFAM" id="SSF51905">
    <property type="entry name" value="FAD/NAD(P)-binding domain"/>
    <property type="match status" value="1"/>
</dbReference>
<feature type="region of interest" description="Disordered" evidence="1">
    <location>
        <begin position="342"/>
        <end position="362"/>
    </location>
</feature>
<dbReference type="Gene3D" id="3.50.50.60">
    <property type="entry name" value="FAD/NAD(P)-binding domain"/>
    <property type="match status" value="1"/>
</dbReference>
<gene>
    <name evidence="3" type="ORF">FH608_042520</name>
</gene>
<dbReference type="Gene3D" id="3.30.9.10">
    <property type="entry name" value="D-Amino Acid Oxidase, subunit A, domain 2"/>
    <property type="match status" value="1"/>
</dbReference>
<feature type="compositionally biased region" description="Polar residues" evidence="1">
    <location>
        <begin position="350"/>
        <end position="362"/>
    </location>
</feature>
<dbReference type="InterPro" id="IPR036188">
    <property type="entry name" value="FAD/NAD-bd_sf"/>
</dbReference>
<dbReference type="PANTHER" id="PTHR46865">
    <property type="entry name" value="OXIDOREDUCTASE-RELATED"/>
    <property type="match status" value="1"/>
</dbReference>
<organism evidence="3 4">
    <name type="scientific">Nonomuraea phyllanthi</name>
    <dbReference type="NCBI Taxonomy" id="2219224"/>
    <lineage>
        <taxon>Bacteria</taxon>
        <taxon>Bacillati</taxon>
        <taxon>Actinomycetota</taxon>
        <taxon>Actinomycetes</taxon>
        <taxon>Streptosporangiales</taxon>
        <taxon>Streptosporangiaceae</taxon>
        <taxon>Nonomuraea</taxon>
    </lineage>
</organism>
<reference evidence="3 4" key="1">
    <citation type="submission" date="2019-10" db="EMBL/GenBank/DDBJ databases">
        <title>Nonomuraea sp. nov., isolated from Phyllanthus amarus.</title>
        <authorList>
            <person name="Klykleung N."/>
            <person name="Tanasupawat S."/>
        </authorList>
    </citation>
    <scope>NUCLEOTIDE SEQUENCE [LARGE SCALE GENOMIC DNA]</scope>
    <source>
        <strain evidence="3 4">PA1-10</strain>
    </source>
</reference>
<evidence type="ECO:0000256" key="1">
    <source>
        <dbReference type="SAM" id="MobiDB-lite"/>
    </source>
</evidence>
<dbReference type="Proteomes" id="UP000312512">
    <property type="component" value="Unassembled WGS sequence"/>
</dbReference>
<dbReference type="GO" id="GO:0071949">
    <property type="term" value="F:FAD binding"/>
    <property type="evidence" value="ECO:0007669"/>
    <property type="project" value="InterPro"/>
</dbReference>
<evidence type="ECO:0000313" key="4">
    <source>
        <dbReference type="Proteomes" id="UP000312512"/>
    </source>
</evidence>
<protein>
    <recommendedName>
        <fullName evidence="2">FAD-binding domain-containing protein</fullName>
    </recommendedName>
</protein>
<dbReference type="AlphaFoldDB" id="A0A5C4VG41"/>
<comment type="caution">
    <text evidence="3">The sequence shown here is derived from an EMBL/GenBank/DDBJ whole genome shotgun (WGS) entry which is preliminary data.</text>
</comment>
<proteinExistence type="predicted"/>
<dbReference type="InterPro" id="IPR002938">
    <property type="entry name" value="FAD-bd"/>
</dbReference>
<evidence type="ECO:0000259" key="2">
    <source>
        <dbReference type="Pfam" id="PF01494"/>
    </source>
</evidence>